<feature type="compositionally biased region" description="Polar residues" evidence="5">
    <location>
        <begin position="10"/>
        <end position="50"/>
    </location>
</feature>
<evidence type="ECO:0000256" key="5">
    <source>
        <dbReference type="SAM" id="MobiDB-lite"/>
    </source>
</evidence>
<keyword evidence="1" id="KW-0134">Cell wall</keyword>
<keyword evidence="2" id="KW-0964">Secreted</keyword>
<evidence type="ECO:0000259" key="7">
    <source>
        <dbReference type="PROSITE" id="PS51109"/>
    </source>
</evidence>
<dbReference type="Gene3D" id="2.20.230.10">
    <property type="entry name" value="Resuscitation-promoting factor rpfb"/>
    <property type="match status" value="1"/>
</dbReference>
<dbReference type="Gene3D" id="3.40.50.410">
    <property type="entry name" value="von Willebrand factor, type A domain"/>
    <property type="match status" value="1"/>
</dbReference>
<evidence type="ECO:0000256" key="2">
    <source>
        <dbReference type="ARBA" id="ARBA00022525"/>
    </source>
</evidence>
<feature type="compositionally biased region" description="Basic and acidic residues" evidence="5">
    <location>
        <begin position="51"/>
        <end position="60"/>
    </location>
</feature>
<evidence type="ECO:0000256" key="4">
    <source>
        <dbReference type="ARBA" id="ARBA00023088"/>
    </source>
</evidence>
<dbReference type="InterPro" id="IPR019931">
    <property type="entry name" value="LPXTG_anchor"/>
</dbReference>
<feature type="domain" description="G5" evidence="7">
    <location>
        <begin position="674"/>
        <end position="755"/>
    </location>
</feature>
<evidence type="ECO:0000256" key="1">
    <source>
        <dbReference type="ARBA" id="ARBA00022512"/>
    </source>
</evidence>
<protein>
    <submittedName>
        <fullName evidence="8">G5 domain protein</fullName>
    </submittedName>
</protein>
<dbReference type="Pfam" id="PF07501">
    <property type="entry name" value="G5"/>
    <property type="match status" value="1"/>
</dbReference>
<dbReference type="OrthoDB" id="2237464at2"/>
<dbReference type="SMART" id="SM01208">
    <property type="entry name" value="G5"/>
    <property type="match status" value="1"/>
</dbReference>
<evidence type="ECO:0000259" key="6">
    <source>
        <dbReference type="PROSITE" id="PS50234"/>
    </source>
</evidence>
<keyword evidence="9" id="KW-1185">Reference proteome</keyword>
<evidence type="ECO:0000313" key="9">
    <source>
        <dbReference type="Proteomes" id="UP000003217"/>
    </source>
</evidence>
<feature type="region of interest" description="Disordered" evidence="5">
    <location>
        <begin position="889"/>
        <end position="909"/>
    </location>
</feature>
<dbReference type="NCBIfam" id="NF040483">
    <property type="entry name" value="serum_opaci_fac"/>
    <property type="match status" value="1"/>
</dbReference>
<dbReference type="Pfam" id="PF02986">
    <property type="entry name" value="Fn_bind"/>
    <property type="match status" value="2"/>
</dbReference>
<feature type="region of interest" description="Disordered" evidence="5">
    <location>
        <begin position="1"/>
        <end position="100"/>
    </location>
</feature>
<dbReference type="PROSITE" id="PS50234">
    <property type="entry name" value="VWFA"/>
    <property type="match status" value="1"/>
</dbReference>
<keyword evidence="3" id="KW-0732">Signal</keyword>
<name>G5K7H7_9STRE</name>
<feature type="compositionally biased region" description="Polar residues" evidence="5">
    <location>
        <begin position="891"/>
        <end position="906"/>
    </location>
</feature>
<evidence type="ECO:0000313" key="8">
    <source>
        <dbReference type="EMBL" id="EHI65608.1"/>
    </source>
</evidence>
<reference evidence="8 9" key="1">
    <citation type="journal article" date="2014" name="Int. J. Syst. Evol. Microbiol.">
        <title>Phylogenomics and the dynamic genome evolution of the genus Streptococcus.</title>
        <authorList>
            <consortium name="The Broad Institute Genome Sequencing Platform"/>
            <person name="Richards V.P."/>
            <person name="Palmer S.R."/>
            <person name="Pavinski Bitar P.D."/>
            <person name="Qin X."/>
            <person name="Weinstock G.M."/>
            <person name="Highlander S.K."/>
            <person name="Town C.D."/>
            <person name="Burne R.A."/>
            <person name="Stanhope M.J."/>
        </authorList>
    </citation>
    <scope>NUCLEOTIDE SEQUENCE [LARGE SCALE GENOMIC DNA]</scope>
    <source>
        <strain evidence="8 9">LQ 940-04</strain>
    </source>
</reference>
<dbReference type="InterPro" id="IPR011098">
    <property type="entry name" value="G5_dom"/>
</dbReference>
<feature type="domain" description="VWFA" evidence="6">
    <location>
        <begin position="172"/>
        <end position="428"/>
    </location>
</feature>
<evidence type="ECO:0000256" key="3">
    <source>
        <dbReference type="ARBA" id="ARBA00022729"/>
    </source>
</evidence>
<dbReference type="CDD" id="cd00198">
    <property type="entry name" value="vWFA"/>
    <property type="match status" value="1"/>
</dbReference>
<comment type="caution">
    <text evidence="8">The sequence shown here is derived from an EMBL/GenBank/DDBJ whole genome shotgun (WGS) entry which is preliminary data.</text>
</comment>
<sequence length="942" mass="105510">MTTAVAAEESVNSNNTNSAQTSVTNSNVTADNSSSSTTTKENDATLASSETAEKTKEELNKPQVPAPIQSDSSNTEASNKEPLEGTPTQDTANRVERVEVKSETIEIDNYKVDNEKSDLTVTDGQGRDKVIKNRDDEKREIFDLHREVVDNQDGTLEVTLTVNPKEIDKGAEVIVLLDTSQKMKEEDFKTAKENIKKLVTTLTANPSNQNHNSRNSVRLINFYRKVNDPLELTTTNVDNKLEEVWKKAKEDYNWGVDLQGAIHKAREVFNKEKGNGKRQHIVLFTQGEATLSYDIKNKEAIGKQTIDDKSVTHTTPLLPWPFYLDATMTKRNIVEDTRKIIDWLSSIGIKNFDEYKSQLALAKAGSGLGGLLGNFVGIENPLDYILLKELASDKPTVEFNYDKKVGEGYHYLTHSHRELAGGDMVDKLIANLDLELKKKIWFGGNTTQYLAKLGIRKALENIFYRRNHVFYNHNLSAQAEAKEAQNEGIVFYSFALTDTQKKSESKVFSFLGGNSNDNKFDLYIKKMSESNKFLNTEKILKDTTFKDILESLELKDDFTNGIPSQYKSSRGNIKYSPEKNGIFSSTKESLTWTISKDDLQKAFEESKPLTLTYTLTVDKEKLKAKGNSRKKRDLSSDSNVPISKNIISNTISYTINDKKVNAKKLDDVNLIHSKERLVKKIVNETKREVLTFKTQEFLDNRLPKGQRVLATKGENGSITSEFQHTYIGDRLTDSKLLIKITKNPRHEVIRVGTKVTALANENLDIISGQSDPISITEDTQPGMSGQSDHARLIEESSTEHNNLVVGHQSEAVDITEDSQPNMSGSNEGGVIEEETDLESILQLENKESDNDSELPQKAIIEEDKEFPQITTLKEDKKVTQIPQMAAKVAGQTPQAPITQSEHQLPQTGDKETSCEAFFTMTALAIIGAAGLVNKKRYDKHID</sequence>
<keyword evidence="4" id="KW-0572">Peptidoglycan-anchor</keyword>
<dbReference type="Proteomes" id="UP000003217">
    <property type="component" value="Unassembled WGS sequence"/>
</dbReference>
<dbReference type="SUPFAM" id="SSF53300">
    <property type="entry name" value="vWA-like"/>
    <property type="match status" value="1"/>
</dbReference>
<proteinExistence type="predicted"/>
<accession>G5K7H7</accession>
<dbReference type="Pfam" id="PF13519">
    <property type="entry name" value="VWA_2"/>
    <property type="match status" value="1"/>
</dbReference>
<dbReference type="InterPro" id="IPR004237">
    <property type="entry name" value="Fibron_repeat-bd"/>
</dbReference>
<dbReference type="PROSITE" id="PS51109">
    <property type="entry name" value="G5"/>
    <property type="match status" value="1"/>
</dbReference>
<dbReference type="EMBL" id="AEUY02000005">
    <property type="protein sequence ID" value="EHI65608.1"/>
    <property type="molecule type" value="Genomic_DNA"/>
</dbReference>
<dbReference type="SMART" id="SM00327">
    <property type="entry name" value="VWA"/>
    <property type="match status" value="1"/>
</dbReference>
<dbReference type="Pfam" id="PF00746">
    <property type="entry name" value="Gram_pos_anchor"/>
    <property type="match status" value="1"/>
</dbReference>
<dbReference type="InterPro" id="IPR002035">
    <property type="entry name" value="VWF_A"/>
</dbReference>
<organism evidence="8 9">
    <name type="scientific">Streptococcus pseudoporcinus LQ 940-04</name>
    <dbReference type="NCBI Taxonomy" id="875093"/>
    <lineage>
        <taxon>Bacteria</taxon>
        <taxon>Bacillati</taxon>
        <taxon>Bacillota</taxon>
        <taxon>Bacilli</taxon>
        <taxon>Lactobacillales</taxon>
        <taxon>Streptococcaceae</taxon>
        <taxon>Streptococcus</taxon>
    </lineage>
</organism>
<dbReference type="InterPro" id="IPR036465">
    <property type="entry name" value="vWFA_dom_sf"/>
</dbReference>
<gene>
    <name evidence="8" type="ORF">STRPS_1020</name>
</gene>
<dbReference type="STRING" id="361101.GCA_900102825_01447"/>
<dbReference type="AlphaFoldDB" id="G5K7H7"/>